<evidence type="ECO:0000313" key="2">
    <source>
        <dbReference type="EMBL" id="OMJ10038.1"/>
    </source>
</evidence>
<feature type="compositionally biased region" description="Polar residues" evidence="1">
    <location>
        <begin position="42"/>
        <end position="56"/>
    </location>
</feature>
<name>A0A1R1Y7Q1_9FUNG</name>
<sequence>MFRNQNSNERSLNCLECGSEICQQLDESAFSVTRTCSACLNQTPSGSNSYRRSQPSEIPERNDDRDVVQRKMAFNARSRIGRSSEQMDDENDQDLTVITGIPENSATSALTEGDSDEFRYVDIRTNSSSQNSSNHDNQIVNSVLPGDGTISSQYQYMIQRIESIGENSISSYDSQVGSSPPQDYDGSISSNSPPHQDENTPNGNRVEHSEIYRNPEQFYSYQRRIFSFGAAQVGSERISENISRSISQGNYVRSVINRIRDHEYDADAERSRDISGTTSRDERSSQSSESHSEANEDQIIPNYGQQDMQVEFPISILRSLCVFFFKRRRQLESEANGISYQSNYLRQYMTQNTHMDGNSNTVPNIGTTSQEYSL</sequence>
<evidence type="ECO:0000313" key="3">
    <source>
        <dbReference type="EMBL" id="OMJ16250.1"/>
    </source>
</evidence>
<evidence type="ECO:0000313" key="5">
    <source>
        <dbReference type="Proteomes" id="UP000187283"/>
    </source>
</evidence>
<feature type="region of interest" description="Disordered" evidence="1">
    <location>
        <begin position="354"/>
        <end position="374"/>
    </location>
</feature>
<dbReference type="EMBL" id="LSSN01000655">
    <property type="protein sequence ID" value="OMJ22864.1"/>
    <property type="molecule type" value="Genomic_DNA"/>
</dbReference>
<organism evidence="4 5">
    <name type="scientific">Smittium culicis</name>
    <dbReference type="NCBI Taxonomy" id="133412"/>
    <lineage>
        <taxon>Eukaryota</taxon>
        <taxon>Fungi</taxon>
        <taxon>Fungi incertae sedis</taxon>
        <taxon>Zoopagomycota</taxon>
        <taxon>Kickxellomycotina</taxon>
        <taxon>Harpellomycetes</taxon>
        <taxon>Harpellales</taxon>
        <taxon>Legeriomycetaceae</taxon>
        <taxon>Smittium</taxon>
    </lineage>
</organism>
<accession>A0A1R1Y7Q1</accession>
<dbReference type="Proteomes" id="UP000187283">
    <property type="component" value="Unassembled WGS sequence"/>
</dbReference>
<evidence type="ECO:0000256" key="1">
    <source>
        <dbReference type="SAM" id="MobiDB-lite"/>
    </source>
</evidence>
<comment type="caution">
    <text evidence="4">The sequence shown here is derived from an EMBL/GenBank/DDBJ whole genome shotgun (WGS) entry which is preliminary data.</text>
</comment>
<dbReference type="AlphaFoldDB" id="A0A1R1Y7Q1"/>
<reference evidence="4 5" key="1">
    <citation type="submission" date="2017-01" db="EMBL/GenBank/DDBJ databases">
        <authorList>
            <person name="Mah S.A."/>
            <person name="Swanson W.J."/>
            <person name="Moy G.W."/>
            <person name="Vacquier V.D."/>
        </authorList>
    </citation>
    <scope>NUCLEOTIDE SEQUENCE [LARGE SCALE GENOMIC DNA]</scope>
    <source>
        <strain evidence="4 5">GSMNP</strain>
    </source>
</reference>
<keyword evidence="5" id="KW-1185">Reference proteome</keyword>
<feature type="region of interest" description="Disordered" evidence="1">
    <location>
        <begin position="265"/>
        <end position="297"/>
    </location>
</feature>
<feature type="compositionally biased region" description="Basic and acidic residues" evidence="1">
    <location>
        <begin position="265"/>
        <end position="294"/>
    </location>
</feature>
<feature type="region of interest" description="Disordered" evidence="1">
    <location>
        <begin position="170"/>
        <end position="207"/>
    </location>
</feature>
<dbReference type="EMBL" id="LSSN01005197">
    <property type="protein sequence ID" value="OMJ10038.1"/>
    <property type="molecule type" value="Genomic_DNA"/>
</dbReference>
<feature type="region of interest" description="Disordered" evidence="1">
    <location>
        <begin position="42"/>
        <end position="63"/>
    </location>
</feature>
<proteinExistence type="predicted"/>
<protein>
    <submittedName>
        <fullName evidence="4">Uncharacterized protein</fullName>
    </submittedName>
</protein>
<evidence type="ECO:0000313" key="4">
    <source>
        <dbReference type="EMBL" id="OMJ22864.1"/>
    </source>
</evidence>
<dbReference type="EMBL" id="LSSN01002396">
    <property type="protein sequence ID" value="OMJ16250.1"/>
    <property type="molecule type" value="Genomic_DNA"/>
</dbReference>
<dbReference type="OrthoDB" id="5645968at2759"/>
<feature type="compositionally biased region" description="Polar residues" evidence="1">
    <location>
        <begin position="170"/>
        <end position="203"/>
    </location>
</feature>
<gene>
    <name evidence="2" type="ORF">AYI70_g10567</name>
    <name evidence="4" type="ORF">AYI70_g2598</name>
    <name evidence="3" type="ORF">AYI70_g6729</name>
</gene>